<proteinExistence type="predicted"/>
<dbReference type="InterPro" id="IPR002035">
    <property type="entry name" value="VWF_A"/>
</dbReference>
<gene>
    <name evidence="3" type="ORF">V3390_04530</name>
</gene>
<keyword evidence="1" id="KW-0472">Membrane</keyword>
<evidence type="ECO:0000259" key="2">
    <source>
        <dbReference type="PROSITE" id="PS50234"/>
    </source>
</evidence>
<evidence type="ECO:0000313" key="3">
    <source>
        <dbReference type="EMBL" id="MEF2155498.1"/>
    </source>
</evidence>
<dbReference type="InterPro" id="IPR036465">
    <property type="entry name" value="vWFA_dom_sf"/>
</dbReference>
<reference evidence="3 4" key="1">
    <citation type="submission" date="2024-01" db="EMBL/GenBank/DDBJ databases">
        <title>Novel species of the genus Luteimonas isolated from rivers.</title>
        <authorList>
            <person name="Lu H."/>
        </authorList>
    </citation>
    <scope>NUCLEOTIDE SEQUENCE [LARGE SCALE GENOMIC DNA]</scope>
    <source>
        <strain evidence="3 4">FXH3W</strain>
    </source>
</reference>
<feature type="domain" description="VWFA" evidence="2">
    <location>
        <begin position="99"/>
        <end position="293"/>
    </location>
</feature>
<dbReference type="Gene3D" id="3.40.50.410">
    <property type="entry name" value="von Willebrand factor, type A domain"/>
    <property type="match status" value="1"/>
</dbReference>
<dbReference type="Proteomes" id="UP001356170">
    <property type="component" value="Unassembled WGS sequence"/>
</dbReference>
<dbReference type="PANTHER" id="PTHR22550:SF18">
    <property type="entry name" value="VWFA DOMAIN-CONTAINING PROTEIN"/>
    <property type="match status" value="1"/>
</dbReference>
<keyword evidence="1" id="KW-0812">Transmembrane</keyword>
<dbReference type="EMBL" id="JAZHBO010000001">
    <property type="protein sequence ID" value="MEF2155498.1"/>
    <property type="molecule type" value="Genomic_DNA"/>
</dbReference>
<dbReference type="RefSeq" id="WP_331703530.1">
    <property type="nucleotide sequence ID" value="NZ_JAZHBO010000001.1"/>
</dbReference>
<dbReference type="SUPFAM" id="SSF53300">
    <property type="entry name" value="vWA-like"/>
    <property type="match status" value="1"/>
</dbReference>
<dbReference type="PROSITE" id="PS50234">
    <property type="entry name" value="VWFA"/>
    <property type="match status" value="1"/>
</dbReference>
<accession>A0ABU7UZP0</accession>
<dbReference type="Pfam" id="PF00092">
    <property type="entry name" value="VWA"/>
    <property type="match status" value="1"/>
</dbReference>
<feature type="transmembrane region" description="Helical" evidence="1">
    <location>
        <begin position="12"/>
        <end position="33"/>
    </location>
</feature>
<comment type="caution">
    <text evidence="3">The sequence shown here is derived from an EMBL/GenBank/DDBJ whole genome shotgun (WGS) entry which is preliminary data.</text>
</comment>
<protein>
    <submittedName>
        <fullName evidence="3">VWA domain-containing protein</fullName>
    </submittedName>
</protein>
<keyword evidence="4" id="KW-1185">Reference proteome</keyword>
<dbReference type="InterPro" id="IPR050768">
    <property type="entry name" value="UPF0353/GerABKA_families"/>
</dbReference>
<sequence>MELFDLSLWRQIQFELPMMLWLLPVPLLVHFLLPARKKQSAALIMPTADVAAVRDHRALRGRGRAANPLLWLAWCALVVAAALPRLLGPPVTPPAMGRDLMVVLDLSASMTADDMTVGARQVDRLTAAKVILDEFLERREGDRIGLIAFGSNAYVVTPLTRDLKAVQAQLATLEAAMAGPATAIGDAVALAVKRLDTPMQSQRVVILLTDGYNTAGTLTTDDAADLAARLGVRTYAVGFGDDPALTIFGFRLPINMPRDDIDEQALQRLAAATSGKAFRARKTEELAQIYNEIQQLEPITRKSKSIRPVISLYYWPLALALALSLGALCWDALQRRRA</sequence>
<organism evidence="3 4">
    <name type="scientific">Aquilutibacter rugosus</name>
    <dbReference type="NCBI Taxonomy" id="3115820"/>
    <lineage>
        <taxon>Bacteria</taxon>
        <taxon>Pseudomonadati</taxon>
        <taxon>Pseudomonadota</taxon>
        <taxon>Gammaproteobacteria</taxon>
        <taxon>Lysobacterales</taxon>
        <taxon>Lysobacteraceae</taxon>
        <taxon>Aquilutibacter</taxon>
    </lineage>
</organism>
<name>A0ABU7UZP0_9GAMM</name>
<evidence type="ECO:0000256" key="1">
    <source>
        <dbReference type="SAM" id="Phobius"/>
    </source>
</evidence>
<dbReference type="PANTHER" id="PTHR22550">
    <property type="entry name" value="SPORE GERMINATION PROTEIN"/>
    <property type="match status" value="1"/>
</dbReference>
<feature type="transmembrane region" description="Helical" evidence="1">
    <location>
        <begin position="312"/>
        <end position="333"/>
    </location>
</feature>
<dbReference type="SMART" id="SM00327">
    <property type="entry name" value="VWA"/>
    <property type="match status" value="1"/>
</dbReference>
<evidence type="ECO:0000313" key="4">
    <source>
        <dbReference type="Proteomes" id="UP001356170"/>
    </source>
</evidence>
<keyword evidence="1" id="KW-1133">Transmembrane helix</keyword>
<feature type="transmembrane region" description="Helical" evidence="1">
    <location>
        <begin position="69"/>
        <end position="87"/>
    </location>
</feature>